<accession>A0A1D8PI33</accession>
<dbReference type="AlphaFoldDB" id="A0A1D8PI33"/>
<dbReference type="InterPro" id="IPR029058">
    <property type="entry name" value="AB_hydrolase_fold"/>
</dbReference>
<dbReference type="RefSeq" id="XP_713144.2">
    <property type="nucleotide sequence ID" value="XM_708051.2"/>
</dbReference>
<feature type="compositionally biased region" description="Polar residues" evidence="1">
    <location>
        <begin position="1"/>
        <end position="15"/>
    </location>
</feature>
<evidence type="ECO:0000313" key="6">
    <source>
        <dbReference type="Proteomes" id="UP000000559"/>
    </source>
</evidence>
<evidence type="ECO:0000256" key="1">
    <source>
        <dbReference type="SAM" id="MobiDB-lite"/>
    </source>
</evidence>
<evidence type="ECO:0000313" key="5">
    <source>
        <dbReference type="EMBL" id="AOW27742.1"/>
    </source>
</evidence>
<protein>
    <submittedName>
        <fullName evidence="5">Sterol esterase</fullName>
    </submittedName>
</protein>
<dbReference type="Proteomes" id="UP000000559">
    <property type="component" value="Chromosome 2"/>
</dbReference>
<dbReference type="FunCoup" id="A0A1D8PI33">
    <property type="interactions" value="52"/>
</dbReference>
<organism evidence="5 6">
    <name type="scientific">Candida albicans (strain SC5314 / ATCC MYA-2876)</name>
    <name type="common">Yeast</name>
    <dbReference type="NCBI Taxonomy" id="237561"/>
    <lineage>
        <taxon>Eukaryota</taxon>
        <taxon>Fungi</taxon>
        <taxon>Dikarya</taxon>
        <taxon>Ascomycota</taxon>
        <taxon>Saccharomycotina</taxon>
        <taxon>Pichiomycetes</taxon>
        <taxon>Debaryomycetaceae</taxon>
        <taxon>Candida/Lodderomyces clade</taxon>
        <taxon>Candida</taxon>
    </lineage>
</organism>
<dbReference type="STRING" id="237561.A0A1D8PI33"/>
<feature type="domain" description="Partial AB-hydrolase lipase" evidence="3">
    <location>
        <begin position="107"/>
        <end position="167"/>
    </location>
</feature>
<feature type="region of interest" description="Disordered" evidence="1">
    <location>
        <begin position="1"/>
        <end position="25"/>
    </location>
</feature>
<dbReference type="GeneID" id="3645200"/>
<feature type="region of interest" description="Disordered" evidence="1">
    <location>
        <begin position="497"/>
        <end position="523"/>
    </location>
</feature>
<keyword evidence="2" id="KW-0812">Transmembrane</keyword>
<sequence length="567" mass="65519">MSEENPPQQDQQAPNVSDKPQGDSLITPRETHFHNVFVKYLIMLISALGSVIYTTVLCTGSILNHWFDIVSGREKTVLADIEQRSHGYVPREPYDELSKMKPTSDLQYYLQQLNLDLQEYRVTTCDGYILTLHRIIDPRESEEQRQQRKPVLLQHGLLSCSGTWIVSGKNSSGYYFHEQGYDVWMGNNRSWFIPQHKTLSGSLYNNEQYWDWGVQELAYHDLPALISTVLANKKYFQKLVLLGHSQGGLQSFLMLKNPRLGEIHEKVELFCPLAPAVYPGKLFYTRQFIKFINNRSEFMWLILFGCCAFLRNLCLVRHYIASSWLFGKLSYYMFKYLFGWTGRNWGPYKKVWHFCFIFNMSYASVELMKYYLSKHSDCGFTTLLQPKAAYSSDAHFTENVTDDKKSYFQFDTTWFSGIKVPMIVFIGDEDFLVDGEKVVAHMRKYEPGYREGSNFEAVSIPTYNHLDIVWAEDVIGTIGYTICNKLKQMKARDVQEGLTSESKEQAVTIPEGSSGHHQQQEEVGLNEKIVSVSEDIHDTELTTKVKHNLSADIPLTETRKLTTTEVF</sequence>
<dbReference type="InterPro" id="IPR006693">
    <property type="entry name" value="AB_hydrolase_lipase"/>
</dbReference>
<dbReference type="VEuPathDB" id="FungiDB:C2_07440C_A"/>
<dbReference type="SMR" id="A0A1D8PI33"/>
<dbReference type="eggNOG" id="KOG2624">
    <property type="taxonomic scope" value="Eukaryota"/>
</dbReference>
<dbReference type="KEGG" id="cal:CAALFM_C207440CA"/>
<dbReference type="Pfam" id="PF04083">
    <property type="entry name" value="Abhydro_lipase"/>
    <property type="match status" value="1"/>
</dbReference>
<dbReference type="GO" id="GO:0004771">
    <property type="term" value="F:sterol ester esterase activity"/>
    <property type="evidence" value="ECO:0000318"/>
    <property type="project" value="GO_Central"/>
</dbReference>
<proteinExistence type="predicted"/>
<reference evidence="5 6" key="1">
    <citation type="journal article" date="2004" name="Proc. Natl. Acad. Sci. U.S.A.">
        <title>The diploid genome sequence of Candida albicans.</title>
        <authorList>
            <person name="Jones T."/>
            <person name="Federspiel N.A."/>
            <person name="Chibana H."/>
            <person name="Dungan J."/>
            <person name="Kalman S."/>
            <person name="Magee B.B."/>
            <person name="Newport G."/>
            <person name="Thorstenson Y.R."/>
            <person name="Agabian N."/>
            <person name="Magee P.T."/>
            <person name="Davis R.W."/>
            <person name="Scherer S."/>
        </authorList>
    </citation>
    <scope>NUCLEOTIDE SEQUENCE [LARGE SCALE GENOMIC DNA]</scope>
    <source>
        <strain evidence="6">SC5314 / ATCC MYA-2876</strain>
    </source>
</reference>
<keyword evidence="6" id="KW-1185">Reference proteome</keyword>
<evidence type="ECO:0000313" key="4">
    <source>
        <dbReference type="CGD" id="CAL0000190001"/>
    </source>
</evidence>
<name>A0A1D8PI33_CANAL</name>
<feature type="transmembrane region" description="Helical" evidence="2">
    <location>
        <begin position="298"/>
        <end position="320"/>
    </location>
</feature>
<dbReference type="PANTHER" id="PTHR11005">
    <property type="entry name" value="LYSOSOMAL ACID LIPASE-RELATED"/>
    <property type="match status" value="1"/>
</dbReference>
<reference evidence="5 6" key="3">
    <citation type="journal article" date="2013" name="Genome Biol.">
        <title>Assembly of a phased diploid Candida albicans genome facilitates allele-specific measurements and provides a simple model for repeat and indel structure.</title>
        <authorList>
            <person name="Muzzey D."/>
            <person name="Schwartz K."/>
            <person name="Weissman J.S."/>
            <person name="Sherlock G."/>
        </authorList>
    </citation>
    <scope>NUCLEOTIDE SEQUENCE [LARGE SCALE GENOMIC DNA]</scope>
    <source>
        <strain evidence="6">SC5314 / ATCC MYA-2876</strain>
    </source>
</reference>
<keyword evidence="2" id="KW-1133">Transmembrane helix</keyword>
<feature type="transmembrane region" description="Helical" evidence="2">
    <location>
        <begin position="40"/>
        <end position="63"/>
    </location>
</feature>
<dbReference type="CGD" id="CAL0000190001">
    <property type="gene designation" value="orf19.9443"/>
</dbReference>
<evidence type="ECO:0000259" key="3">
    <source>
        <dbReference type="Pfam" id="PF04083"/>
    </source>
</evidence>
<dbReference type="GO" id="GO:0016125">
    <property type="term" value="P:sterol metabolic process"/>
    <property type="evidence" value="ECO:0000318"/>
    <property type="project" value="GO_Central"/>
</dbReference>
<dbReference type="EMBL" id="CP017624">
    <property type="protein sequence ID" value="AOW27742.1"/>
    <property type="molecule type" value="Genomic_DNA"/>
</dbReference>
<evidence type="ECO:0000256" key="2">
    <source>
        <dbReference type="SAM" id="Phobius"/>
    </source>
</evidence>
<keyword evidence="2" id="KW-0472">Membrane</keyword>
<dbReference type="SUPFAM" id="SSF53474">
    <property type="entry name" value="alpha/beta-Hydrolases"/>
    <property type="match status" value="1"/>
</dbReference>
<gene>
    <name evidence="5" type="ordered locus">CAALFM_C207440CA</name>
    <name evidence="4" type="ordered locus">orf19.9443</name>
</gene>
<dbReference type="InParanoid" id="A0A1D8PI33"/>
<dbReference type="Gene3D" id="3.40.50.1820">
    <property type="entry name" value="alpha/beta hydrolase"/>
    <property type="match status" value="1"/>
</dbReference>
<dbReference type="OrthoDB" id="6130531at2759"/>
<dbReference type="FunFam" id="3.40.50.1820:FF:000803">
    <property type="entry name" value="Steryl ester hydrolase, putative"/>
    <property type="match status" value="1"/>
</dbReference>
<reference evidence="5 6" key="2">
    <citation type="journal article" date="2007" name="Genome Biol.">
        <title>Assembly of the Candida albicans genome into sixteen supercontigs aligned on the eight chromosomes.</title>
        <authorList>
            <person name="van het Hoog M."/>
            <person name="Rast T.J."/>
            <person name="Martchenko M."/>
            <person name="Grindle S."/>
            <person name="Dignard D."/>
            <person name="Hogues H."/>
            <person name="Cuomo C."/>
            <person name="Berriman M."/>
            <person name="Scherer S."/>
            <person name="Magee B.B."/>
            <person name="Whiteway M."/>
            <person name="Chibana H."/>
            <person name="Nantel A."/>
            <person name="Magee P.T."/>
        </authorList>
    </citation>
    <scope>GENOME REANNOTATION</scope>
    <source>
        <strain evidence="6">SC5314 / ATCC MYA-2876</strain>
    </source>
</reference>